<organism evidence="2 3">
    <name type="scientific">Nocardioides conyzicola</name>
    <dbReference type="NCBI Taxonomy" id="1651781"/>
    <lineage>
        <taxon>Bacteria</taxon>
        <taxon>Bacillati</taxon>
        <taxon>Actinomycetota</taxon>
        <taxon>Actinomycetes</taxon>
        <taxon>Propionibacteriales</taxon>
        <taxon>Nocardioidaceae</taxon>
        <taxon>Nocardioides</taxon>
    </lineage>
</organism>
<dbReference type="EMBL" id="BAABKM010000004">
    <property type="protein sequence ID" value="GAA4716070.1"/>
    <property type="molecule type" value="Genomic_DNA"/>
</dbReference>
<protein>
    <submittedName>
        <fullName evidence="2">Uncharacterized protein</fullName>
    </submittedName>
</protein>
<feature type="transmembrane region" description="Helical" evidence="1">
    <location>
        <begin position="112"/>
        <end position="131"/>
    </location>
</feature>
<feature type="transmembrane region" description="Helical" evidence="1">
    <location>
        <begin position="32"/>
        <end position="52"/>
    </location>
</feature>
<evidence type="ECO:0000313" key="2">
    <source>
        <dbReference type="EMBL" id="GAA4716070.1"/>
    </source>
</evidence>
<sequence length="136" mass="13677">MATPERRTATGTPAVSTGAPAAAGPVPVMAPFGWLLILVSGIGLILASWLLYGAEASGMWAGYRDGVIGTTIVLVAMGLNTSLPKAPLLGICGLAGILLILFAVFLDNETAVFVSELLAGIGLLLGAGLSVSGRRS</sequence>
<accession>A0ABP8XW10</accession>
<dbReference type="Proteomes" id="UP001499974">
    <property type="component" value="Unassembled WGS sequence"/>
</dbReference>
<feature type="transmembrane region" description="Helical" evidence="1">
    <location>
        <begin position="58"/>
        <end position="79"/>
    </location>
</feature>
<feature type="transmembrane region" description="Helical" evidence="1">
    <location>
        <begin position="86"/>
        <end position="106"/>
    </location>
</feature>
<proteinExistence type="predicted"/>
<reference evidence="3" key="1">
    <citation type="journal article" date="2019" name="Int. J. Syst. Evol. Microbiol.">
        <title>The Global Catalogue of Microorganisms (GCM) 10K type strain sequencing project: providing services to taxonomists for standard genome sequencing and annotation.</title>
        <authorList>
            <consortium name="The Broad Institute Genomics Platform"/>
            <consortium name="The Broad Institute Genome Sequencing Center for Infectious Disease"/>
            <person name="Wu L."/>
            <person name="Ma J."/>
        </authorList>
    </citation>
    <scope>NUCLEOTIDE SEQUENCE [LARGE SCALE GENOMIC DNA]</scope>
    <source>
        <strain evidence="3">JCM 18531</strain>
    </source>
</reference>
<comment type="caution">
    <text evidence="2">The sequence shown here is derived from an EMBL/GenBank/DDBJ whole genome shotgun (WGS) entry which is preliminary data.</text>
</comment>
<keyword evidence="1" id="KW-0812">Transmembrane</keyword>
<name>A0ABP8XW10_9ACTN</name>
<evidence type="ECO:0000256" key="1">
    <source>
        <dbReference type="SAM" id="Phobius"/>
    </source>
</evidence>
<keyword evidence="1" id="KW-0472">Membrane</keyword>
<evidence type="ECO:0000313" key="3">
    <source>
        <dbReference type="Proteomes" id="UP001499974"/>
    </source>
</evidence>
<keyword evidence="1" id="KW-1133">Transmembrane helix</keyword>
<dbReference type="RefSeq" id="WP_345523321.1">
    <property type="nucleotide sequence ID" value="NZ_BAABKM010000004.1"/>
</dbReference>
<keyword evidence="3" id="KW-1185">Reference proteome</keyword>
<gene>
    <name evidence="2" type="ORF">GCM10023349_39750</name>
</gene>